<dbReference type="PANTHER" id="PTHR36918">
    <property type="match status" value="1"/>
</dbReference>
<sequence length="192" mass="21174">MSDNANNQNEQLHDQVAQTAARAAASRAGYELVRLYAKNCSLETPELPEIFGTPWKPSVKVNFATHSKLLNQSKDDSPVKLASYEVVLRVTVTCTVGEKTAYICEVNQAGIFVLRNIVKQEEIEAILGAIAPNTLFPYARESISNLVNRATFPALNLTPVDFVNLYRARKIQEAQKQAAAQQAAEKKEEPVA</sequence>
<dbReference type="AlphaFoldDB" id="A0A9E2NSC4"/>
<organism evidence="6 7">
    <name type="scientific">Candidatus Anaerobiospirillum merdipullorum</name>
    <dbReference type="NCBI Taxonomy" id="2838450"/>
    <lineage>
        <taxon>Bacteria</taxon>
        <taxon>Pseudomonadati</taxon>
        <taxon>Pseudomonadota</taxon>
        <taxon>Gammaproteobacteria</taxon>
        <taxon>Aeromonadales</taxon>
        <taxon>Succinivibrionaceae</taxon>
        <taxon>Anaerobiospirillum</taxon>
    </lineage>
</organism>
<keyword evidence="4 5" id="KW-0811">Translocation</keyword>
<dbReference type="InterPro" id="IPR035958">
    <property type="entry name" value="SecB-like_sf"/>
</dbReference>
<comment type="subunit">
    <text evidence="5">Homotetramer, a dimer of dimers. One homotetramer interacts with 1 SecA dimer.</text>
</comment>
<name>A0A9E2NSC4_9GAMM</name>
<evidence type="ECO:0000256" key="1">
    <source>
        <dbReference type="ARBA" id="ARBA00009990"/>
    </source>
</evidence>
<reference evidence="6" key="2">
    <citation type="submission" date="2021-04" db="EMBL/GenBank/DDBJ databases">
        <authorList>
            <person name="Gilroy R."/>
        </authorList>
    </citation>
    <scope>NUCLEOTIDE SEQUENCE</scope>
    <source>
        <strain evidence="6">687</strain>
    </source>
</reference>
<comment type="caution">
    <text evidence="6">The sequence shown here is derived from an EMBL/GenBank/DDBJ whole genome shotgun (WGS) entry which is preliminary data.</text>
</comment>
<keyword evidence="3 5" id="KW-0653">Protein transport</keyword>
<evidence type="ECO:0000256" key="4">
    <source>
        <dbReference type="ARBA" id="ARBA00023010"/>
    </source>
</evidence>
<accession>A0A9E2NSC4</accession>
<evidence type="ECO:0000313" key="6">
    <source>
        <dbReference type="EMBL" id="MBU3826790.1"/>
    </source>
</evidence>
<dbReference type="EMBL" id="JAHLFG010000051">
    <property type="protein sequence ID" value="MBU3826790.1"/>
    <property type="molecule type" value="Genomic_DNA"/>
</dbReference>
<dbReference type="GO" id="GO:0006457">
    <property type="term" value="P:protein folding"/>
    <property type="evidence" value="ECO:0007669"/>
    <property type="project" value="UniProtKB-UniRule"/>
</dbReference>
<dbReference type="Gene3D" id="3.10.420.10">
    <property type="entry name" value="SecB-like"/>
    <property type="match status" value="1"/>
</dbReference>
<evidence type="ECO:0000256" key="3">
    <source>
        <dbReference type="ARBA" id="ARBA00022927"/>
    </source>
</evidence>
<protein>
    <recommendedName>
        <fullName evidence="5">Protein-export protein SecB</fullName>
    </recommendedName>
</protein>
<dbReference type="Pfam" id="PF02556">
    <property type="entry name" value="SecB"/>
    <property type="match status" value="1"/>
</dbReference>
<comment type="similarity">
    <text evidence="1 5">Belongs to the SecB family.</text>
</comment>
<dbReference type="InterPro" id="IPR003708">
    <property type="entry name" value="SecB"/>
</dbReference>
<dbReference type="GO" id="GO:0051262">
    <property type="term" value="P:protein tetramerization"/>
    <property type="evidence" value="ECO:0007669"/>
    <property type="project" value="InterPro"/>
</dbReference>
<keyword evidence="5" id="KW-0963">Cytoplasm</keyword>
<evidence type="ECO:0000256" key="5">
    <source>
        <dbReference type="HAMAP-Rule" id="MF_00821"/>
    </source>
</evidence>
<gene>
    <name evidence="5 6" type="primary">secB</name>
    <name evidence="6" type="ORF">IAA31_04800</name>
</gene>
<comment type="subcellular location">
    <subcellularLocation>
        <location evidence="5">Cytoplasm</location>
    </subcellularLocation>
</comment>
<dbReference type="PANTHER" id="PTHR36918:SF1">
    <property type="entry name" value="PROTEIN-EXPORT PROTEIN SECB"/>
    <property type="match status" value="1"/>
</dbReference>
<proteinExistence type="inferred from homology"/>
<evidence type="ECO:0000256" key="2">
    <source>
        <dbReference type="ARBA" id="ARBA00022448"/>
    </source>
</evidence>
<dbReference type="GO" id="GO:0015031">
    <property type="term" value="P:protein transport"/>
    <property type="evidence" value="ECO:0007669"/>
    <property type="project" value="UniProtKB-UniRule"/>
</dbReference>
<dbReference type="SUPFAM" id="SSF54611">
    <property type="entry name" value="SecB-like"/>
    <property type="match status" value="1"/>
</dbReference>
<dbReference type="GO" id="GO:0051082">
    <property type="term" value="F:unfolded protein binding"/>
    <property type="evidence" value="ECO:0007669"/>
    <property type="project" value="InterPro"/>
</dbReference>
<dbReference type="HAMAP" id="MF_00821">
    <property type="entry name" value="SecB"/>
    <property type="match status" value="1"/>
</dbReference>
<keyword evidence="2 5" id="KW-0813">Transport</keyword>
<dbReference type="NCBIfam" id="TIGR00809">
    <property type="entry name" value="secB"/>
    <property type="match status" value="1"/>
</dbReference>
<dbReference type="PRINTS" id="PR01594">
    <property type="entry name" value="SECBCHAPRONE"/>
</dbReference>
<comment type="function">
    <text evidence="5">One of the proteins required for the normal export of preproteins out of the cell cytoplasm. It is a molecular chaperone that binds to a subset of precursor proteins, maintaining them in a translocation-competent state. It also specifically binds to its receptor SecA.</text>
</comment>
<dbReference type="Proteomes" id="UP000824150">
    <property type="component" value="Unassembled WGS sequence"/>
</dbReference>
<dbReference type="GO" id="GO:0005737">
    <property type="term" value="C:cytoplasm"/>
    <property type="evidence" value="ECO:0007669"/>
    <property type="project" value="UniProtKB-SubCell"/>
</dbReference>
<keyword evidence="5" id="KW-0143">Chaperone</keyword>
<evidence type="ECO:0000313" key="7">
    <source>
        <dbReference type="Proteomes" id="UP000824150"/>
    </source>
</evidence>
<reference evidence="6" key="1">
    <citation type="journal article" date="2021" name="PeerJ">
        <title>Extensive microbial diversity within the chicken gut microbiome revealed by metagenomics and culture.</title>
        <authorList>
            <person name="Gilroy R."/>
            <person name="Ravi A."/>
            <person name="Getino M."/>
            <person name="Pursley I."/>
            <person name="Horton D.L."/>
            <person name="Alikhan N.F."/>
            <person name="Baker D."/>
            <person name="Gharbi K."/>
            <person name="Hall N."/>
            <person name="Watson M."/>
            <person name="Adriaenssens E.M."/>
            <person name="Foster-Nyarko E."/>
            <person name="Jarju S."/>
            <person name="Secka A."/>
            <person name="Antonio M."/>
            <person name="Oren A."/>
            <person name="Chaudhuri R.R."/>
            <person name="La Ragione R."/>
            <person name="Hildebrand F."/>
            <person name="Pallen M.J."/>
        </authorList>
    </citation>
    <scope>NUCLEOTIDE SEQUENCE</scope>
    <source>
        <strain evidence="6">687</strain>
    </source>
</reference>